<protein>
    <submittedName>
        <fullName evidence="2">AAA domain protein</fullName>
    </submittedName>
</protein>
<accession>A0A8S5UVF3</accession>
<dbReference type="Pfam" id="PF13479">
    <property type="entry name" value="AAA_24"/>
    <property type="match status" value="1"/>
</dbReference>
<reference evidence="2" key="1">
    <citation type="journal article" date="2021" name="Proc. Natl. Acad. Sci. U.S.A.">
        <title>A Catalog of Tens of Thousands of Viruses from Human Metagenomes Reveals Hidden Associations with Chronic Diseases.</title>
        <authorList>
            <person name="Tisza M.J."/>
            <person name="Buck C.B."/>
        </authorList>
    </citation>
    <scope>NUCLEOTIDE SEQUENCE</scope>
    <source>
        <strain evidence="2">CtnNB1</strain>
    </source>
</reference>
<dbReference type="InterPro" id="IPR027417">
    <property type="entry name" value="P-loop_NTPase"/>
</dbReference>
<sequence length="354" mass="39782">MDYEITGGICNGAQKVVIYGPEGVGKSSFASQFPRAVFIDTEGSTKNMNVNRLPRPTSWAMLLDQIQFVKTKRPCSSLVIDTIDWAEQLCIEAVCAKYGKAGIEDFGYGNGYVYVKEEFGRFLNRLSDVIEAGINVVLTAHAQIRKFEQPDEMGAYDRYELKLGKKTQSQTSPLVKEWADMLLFANYKTVSVAVDDKGKKHKAQGGKRVMYTTHHPCWDAKNRHGFADQIEFNYAAIAHCIPDLITGSNVNNVQEEQVSPPEENIMPQPVEEQTVQEKAPEPSGSSPIKQLYDLMEQFGVSREEIQWAVSTKGYYPKSTPIERYEENFIAGVLVGAWKQVNDMIVEERINGIPF</sequence>
<proteinExistence type="predicted"/>
<evidence type="ECO:0000256" key="1">
    <source>
        <dbReference type="SAM" id="MobiDB-lite"/>
    </source>
</evidence>
<dbReference type="EMBL" id="BK016146">
    <property type="protein sequence ID" value="DAF98358.1"/>
    <property type="molecule type" value="Genomic_DNA"/>
</dbReference>
<dbReference type="SUPFAM" id="SSF52540">
    <property type="entry name" value="P-loop containing nucleoside triphosphate hydrolases"/>
    <property type="match status" value="1"/>
</dbReference>
<feature type="region of interest" description="Disordered" evidence="1">
    <location>
        <begin position="255"/>
        <end position="287"/>
    </location>
</feature>
<organism evidence="2">
    <name type="scientific">Siphoviridae sp. ctnNB1</name>
    <dbReference type="NCBI Taxonomy" id="2825660"/>
    <lineage>
        <taxon>Viruses</taxon>
        <taxon>Duplodnaviria</taxon>
        <taxon>Heunggongvirae</taxon>
        <taxon>Uroviricota</taxon>
        <taxon>Caudoviricetes</taxon>
    </lineage>
</organism>
<evidence type="ECO:0000313" key="2">
    <source>
        <dbReference type="EMBL" id="DAF98358.1"/>
    </source>
</evidence>
<name>A0A8S5UVF3_9CAUD</name>